<dbReference type="GO" id="GO:0003700">
    <property type="term" value="F:DNA-binding transcription factor activity"/>
    <property type="evidence" value="ECO:0007669"/>
    <property type="project" value="InterPro"/>
</dbReference>
<dbReference type="Gene3D" id="1.20.5.170">
    <property type="match status" value="1"/>
</dbReference>
<dbReference type="PANTHER" id="PTHR40618:SF1">
    <property type="entry name" value="B-ZIP TRANSCRIPTION FACTOR (EUROFUNG)"/>
    <property type="match status" value="1"/>
</dbReference>
<dbReference type="SUPFAM" id="SSF57959">
    <property type="entry name" value="Leucine zipper domain"/>
    <property type="match status" value="1"/>
</dbReference>
<dbReference type="AlphaFoldDB" id="A0A0F7TV89"/>
<dbReference type="CDD" id="cd14688">
    <property type="entry name" value="bZIP_YAP"/>
    <property type="match status" value="1"/>
</dbReference>
<keyword evidence="4" id="KW-1185">Reference proteome</keyword>
<proteinExistence type="predicted"/>
<gene>
    <name evidence="3" type="ORF">PMG11_07957</name>
</gene>
<dbReference type="EMBL" id="CDHK01000007">
    <property type="protein sequence ID" value="CEJ59330.1"/>
    <property type="molecule type" value="Genomic_DNA"/>
</dbReference>
<dbReference type="PANTHER" id="PTHR40618">
    <property type="entry name" value="B-ZIP TRANSCRIPTION FACTOR (EUROFUNG)-RELATED"/>
    <property type="match status" value="1"/>
</dbReference>
<protein>
    <recommendedName>
        <fullName evidence="5">BZIP domain-containing protein</fullName>
    </recommendedName>
</protein>
<organism evidence="3 4">
    <name type="scientific">Penicillium brasilianum</name>
    <dbReference type="NCBI Taxonomy" id="104259"/>
    <lineage>
        <taxon>Eukaryota</taxon>
        <taxon>Fungi</taxon>
        <taxon>Dikarya</taxon>
        <taxon>Ascomycota</taxon>
        <taxon>Pezizomycotina</taxon>
        <taxon>Eurotiomycetes</taxon>
        <taxon>Eurotiomycetidae</taxon>
        <taxon>Eurotiales</taxon>
        <taxon>Aspergillaceae</taxon>
        <taxon>Penicillium</taxon>
    </lineage>
</organism>
<evidence type="ECO:0000256" key="2">
    <source>
        <dbReference type="SAM" id="MobiDB-lite"/>
    </source>
</evidence>
<keyword evidence="1" id="KW-0175">Coiled coil</keyword>
<reference evidence="4" key="1">
    <citation type="journal article" date="2015" name="Genome Announc.">
        <title>Draft genome sequence of the fungus Penicillium brasilianum MG11.</title>
        <authorList>
            <person name="Horn F."/>
            <person name="Linde J."/>
            <person name="Mattern D.J."/>
            <person name="Walther G."/>
            <person name="Guthke R."/>
            <person name="Brakhage A.A."/>
            <person name="Valiante V."/>
        </authorList>
    </citation>
    <scope>NUCLEOTIDE SEQUENCE [LARGE SCALE GENOMIC DNA]</scope>
    <source>
        <strain evidence="4">MG11</strain>
    </source>
</reference>
<evidence type="ECO:0000313" key="4">
    <source>
        <dbReference type="Proteomes" id="UP000042958"/>
    </source>
</evidence>
<sequence>MPGSSHPHSDVPLSDTLSARSYLELGHDAFQAQLQPQFRPAEYIPASIFNPLASGDLIQASSTSGPHLRPRQRRPIHKEAERTETAAGTKDPHREKDRPVRKRGRPRIETAKDAAAIEERRLQIRRAQRTYRQKKETTIQALKTRVEQLEQTLQQVSDLLTAAPEELDALTSPSDLSRARQLALAEINKAREFPAEVSDPVGRTTESLRDIFGYEVLHGRRNANEDDSKSSSSRNAQRQRKVATDPGYPHPRSPSPLLNRLFPSTTIYTYSYQESCLSRRLQRFCLEHTYRWLSDASSEPQLMSRVFGLFPCIQDMPGVRRTSRRILQSEIGGPLEITKVPFYTLGGAGMHYPRSNEDGEPIYPVNRRRPGKILRRLAGILRRGGISDWDEDWSGDLEPDAGDKQGEDIRSLSEEERLRFLDLEGDWFDCHDVQGYLEDRGFVLEGSSVWLEVPAATVGALYGFYPDSGSDYCASQLYVSPGEISSSDVSELQDLGTSTSKYTLNVECFFDLLLSNIRLLGRAPGFRLWDVDAALRSAIHRRSF</sequence>
<dbReference type="OrthoDB" id="545169at2759"/>
<evidence type="ECO:0000256" key="1">
    <source>
        <dbReference type="SAM" id="Coils"/>
    </source>
</evidence>
<feature type="compositionally biased region" description="Basic and acidic residues" evidence="2">
    <location>
        <begin position="77"/>
        <end position="98"/>
    </location>
</feature>
<feature type="coiled-coil region" evidence="1">
    <location>
        <begin position="117"/>
        <end position="159"/>
    </location>
</feature>
<evidence type="ECO:0000313" key="3">
    <source>
        <dbReference type="EMBL" id="CEJ59330.1"/>
    </source>
</evidence>
<dbReference type="Proteomes" id="UP000042958">
    <property type="component" value="Unassembled WGS sequence"/>
</dbReference>
<name>A0A0F7TV89_PENBI</name>
<evidence type="ECO:0008006" key="5">
    <source>
        <dbReference type="Google" id="ProtNLM"/>
    </source>
</evidence>
<accession>A0A0F7TV89</accession>
<dbReference type="STRING" id="104259.A0A0F7TV89"/>
<feature type="region of interest" description="Disordered" evidence="2">
    <location>
        <begin position="219"/>
        <end position="258"/>
    </location>
</feature>
<dbReference type="InterPro" id="IPR046347">
    <property type="entry name" value="bZIP_sf"/>
</dbReference>
<feature type="region of interest" description="Disordered" evidence="2">
    <location>
        <begin position="57"/>
        <end position="108"/>
    </location>
</feature>